<dbReference type="Pfam" id="PF05701">
    <property type="entry name" value="WEMBL"/>
    <property type="match status" value="1"/>
</dbReference>
<feature type="compositionally biased region" description="Basic and acidic residues" evidence="4">
    <location>
        <begin position="56"/>
        <end position="68"/>
    </location>
</feature>
<dbReference type="Proteomes" id="UP000036987">
    <property type="component" value="Unassembled WGS sequence"/>
</dbReference>
<feature type="coiled-coil region" evidence="3">
    <location>
        <begin position="97"/>
        <end position="216"/>
    </location>
</feature>
<dbReference type="PANTHER" id="PTHR23160">
    <property type="entry name" value="SYNAPTONEMAL COMPLEX PROTEIN-RELATED"/>
    <property type="match status" value="1"/>
</dbReference>
<feature type="region of interest" description="Disordered" evidence="4">
    <location>
        <begin position="783"/>
        <end position="803"/>
    </location>
</feature>
<proteinExistence type="inferred from homology"/>
<dbReference type="OrthoDB" id="6350175at2759"/>
<feature type="compositionally biased region" description="Low complexity" evidence="4">
    <location>
        <begin position="23"/>
        <end position="33"/>
    </location>
</feature>
<dbReference type="AlphaFoldDB" id="A0A0K9P1D1"/>
<keyword evidence="6" id="KW-1185">Reference proteome</keyword>
<organism evidence="5 6">
    <name type="scientific">Zostera marina</name>
    <name type="common">Eelgrass</name>
    <dbReference type="NCBI Taxonomy" id="29655"/>
    <lineage>
        <taxon>Eukaryota</taxon>
        <taxon>Viridiplantae</taxon>
        <taxon>Streptophyta</taxon>
        <taxon>Embryophyta</taxon>
        <taxon>Tracheophyta</taxon>
        <taxon>Spermatophyta</taxon>
        <taxon>Magnoliopsida</taxon>
        <taxon>Liliopsida</taxon>
        <taxon>Zosteraceae</taxon>
        <taxon>Zostera</taxon>
    </lineage>
</organism>
<accession>A0A0K9P1D1</accession>
<evidence type="ECO:0000256" key="3">
    <source>
        <dbReference type="SAM" id="Coils"/>
    </source>
</evidence>
<dbReference type="OMA" id="GEMADNH"/>
<protein>
    <recommendedName>
        <fullName evidence="7">WEB family protein</fullName>
    </recommendedName>
</protein>
<feature type="coiled-coil region" evidence="3">
    <location>
        <begin position="382"/>
        <end position="458"/>
    </location>
</feature>
<feature type="coiled-coil region" evidence="3">
    <location>
        <begin position="267"/>
        <end position="339"/>
    </location>
</feature>
<feature type="compositionally biased region" description="Polar residues" evidence="4">
    <location>
        <begin position="70"/>
        <end position="79"/>
    </location>
</feature>
<dbReference type="GO" id="GO:0007131">
    <property type="term" value="P:reciprocal meiotic recombination"/>
    <property type="evidence" value="ECO:0000318"/>
    <property type="project" value="GO_Central"/>
</dbReference>
<dbReference type="PANTHER" id="PTHR23160:SF20">
    <property type="entry name" value="OS02G0439200 PROTEIN"/>
    <property type="match status" value="1"/>
</dbReference>
<sequence length="820" mass="92427">MLHTKTKSGLSETPTKKASPATSRVSKSGSRSSSKSDPDSHSPLQNSRLSFGRSPKSVESKPNVERRSPKINNTTTPDSLQKPPRLAKKILDLQPQLNAAREDLKKVKEQLVSVEQEKAQALEELNEARKHANEATKKLSDALIALDKAEENTEIERFRAIELEQAGIDASQQREEIWEKELETIQNQHAIDVGSLLSITEELQRLQKELLMTTEAKTTALSHTNDAMKIAEINAEKVEVLSGEITRLKALLHSKTEIIDNEVFMKNQKSDVELSVLRCELEEAKETAGKLAELELLIEDLKTEVTDAKKAELDASTLVNEWKKKAELLELRVEEAILSERASSESLTSAVEQLDECNGKLQNSMSDIAFFKEKVGSLEIEITRCEKKLDVSERRIEISKREVTEMEKTIEELKLEIQRIEGEKTQAIDSEKQIVGSLQSLLQEKEGILMELESSRNEVEHSKRAMDGLASALHEVSIEARESKEGLLAKQIEVDNAKEQISKLNEILKSTEERYIAMINEAKDEIVGLESNYERSELEAENLRIIWNRKEQSFLSSIKKSDDEVNALNGQIDEMVNKLKETEQKVAGTKEENAHLLARINEAELEATTANKIVEDVKETSLKLKEVLLDKETELQSITQENEDLRTREEVATEKIKQLSMLLEEVTANKLEVNGKLENVNDLVAVSDLLNSNGRVYEEDKLKSDTVTSELDLCKEHENTNVDNGHDEEAEERNIEVDVKKLETCDYEGSFSSERMVEVESLVGDSKSKTEFESLFQINGLATLDETKNDNSPPSTDKQQKKKALLSKFGSFLKKKNSHK</sequence>
<evidence type="ECO:0000256" key="4">
    <source>
        <dbReference type="SAM" id="MobiDB-lite"/>
    </source>
</evidence>
<gene>
    <name evidence="5" type="ORF">ZOSMA_49G00840</name>
</gene>
<evidence type="ECO:0000313" key="6">
    <source>
        <dbReference type="Proteomes" id="UP000036987"/>
    </source>
</evidence>
<reference evidence="6" key="1">
    <citation type="journal article" date="2016" name="Nature">
        <title>The genome of the seagrass Zostera marina reveals angiosperm adaptation to the sea.</title>
        <authorList>
            <person name="Olsen J.L."/>
            <person name="Rouze P."/>
            <person name="Verhelst B."/>
            <person name="Lin Y.-C."/>
            <person name="Bayer T."/>
            <person name="Collen J."/>
            <person name="Dattolo E."/>
            <person name="De Paoli E."/>
            <person name="Dittami S."/>
            <person name="Maumus F."/>
            <person name="Michel G."/>
            <person name="Kersting A."/>
            <person name="Lauritano C."/>
            <person name="Lohaus R."/>
            <person name="Toepel M."/>
            <person name="Tonon T."/>
            <person name="Vanneste K."/>
            <person name="Amirebrahimi M."/>
            <person name="Brakel J."/>
            <person name="Bostroem C."/>
            <person name="Chovatia M."/>
            <person name="Grimwood J."/>
            <person name="Jenkins J.W."/>
            <person name="Jueterbock A."/>
            <person name="Mraz A."/>
            <person name="Stam W.T."/>
            <person name="Tice H."/>
            <person name="Bornberg-Bauer E."/>
            <person name="Green P.J."/>
            <person name="Pearson G.A."/>
            <person name="Procaccini G."/>
            <person name="Duarte C.M."/>
            <person name="Schmutz J."/>
            <person name="Reusch T.B.H."/>
            <person name="Van de Peer Y."/>
        </authorList>
    </citation>
    <scope>NUCLEOTIDE SEQUENCE [LARGE SCALE GENOMIC DNA]</scope>
    <source>
        <strain evidence="6">cv. Finnish</strain>
    </source>
</reference>
<evidence type="ECO:0000313" key="5">
    <source>
        <dbReference type="EMBL" id="KMZ62015.1"/>
    </source>
</evidence>
<comment type="similarity">
    <text evidence="1">Belongs to the WEB family.</text>
</comment>
<evidence type="ECO:0008006" key="7">
    <source>
        <dbReference type="Google" id="ProtNLM"/>
    </source>
</evidence>
<feature type="coiled-coil region" evidence="3">
    <location>
        <begin position="487"/>
        <end position="655"/>
    </location>
</feature>
<comment type="caution">
    <text evidence="5">The sequence shown here is derived from an EMBL/GenBank/DDBJ whole genome shotgun (WGS) entry which is preliminary data.</text>
</comment>
<dbReference type="STRING" id="29655.A0A0K9P1D1"/>
<keyword evidence="2 3" id="KW-0175">Coiled coil</keyword>
<dbReference type="InterPro" id="IPR008545">
    <property type="entry name" value="Web"/>
</dbReference>
<name>A0A0K9P1D1_ZOSMR</name>
<dbReference type="EMBL" id="LFYR01001429">
    <property type="protein sequence ID" value="KMZ62015.1"/>
    <property type="molecule type" value="Genomic_DNA"/>
</dbReference>
<feature type="region of interest" description="Disordered" evidence="4">
    <location>
        <begin position="1"/>
        <end position="87"/>
    </location>
</feature>
<evidence type="ECO:0000256" key="1">
    <source>
        <dbReference type="ARBA" id="ARBA00005485"/>
    </source>
</evidence>
<evidence type="ECO:0000256" key="2">
    <source>
        <dbReference type="ARBA" id="ARBA00023054"/>
    </source>
</evidence>